<dbReference type="PANTHER" id="PTHR14140:SF27">
    <property type="entry name" value="OS04G0289800 PROTEIN"/>
    <property type="match status" value="1"/>
</dbReference>
<dbReference type="GO" id="GO:0016567">
    <property type="term" value="P:protein ubiquitination"/>
    <property type="evidence" value="ECO:0007669"/>
    <property type="project" value="TreeGrafter"/>
</dbReference>
<comment type="subcellular location">
    <subcellularLocation>
        <location evidence="2">Nucleus</location>
    </subcellularLocation>
</comment>
<dbReference type="GO" id="GO:0005634">
    <property type="term" value="C:nucleus"/>
    <property type="evidence" value="ECO:0007669"/>
    <property type="project" value="UniProtKB-SubCell"/>
</dbReference>
<dbReference type="Gene3D" id="2.30.280.10">
    <property type="entry name" value="SRA-YDG"/>
    <property type="match status" value="1"/>
</dbReference>
<accession>A0A0D0E4E5</accession>
<feature type="region of interest" description="Disordered" evidence="3">
    <location>
        <begin position="72"/>
        <end position="98"/>
    </location>
</feature>
<keyword evidence="1 2" id="KW-0539">Nucleus</keyword>
<name>A0A0D0E4E5_9AGAM</name>
<dbReference type="InterPro" id="IPR036987">
    <property type="entry name" value="SRA-YDG_sf"/>
</dbReference>
<dbReference type="InterPro" id="IPR015947">
    <property type="entry name" value="PUA-like_sf"/>
</dbReference>
<evidence type="ECO:0000256" key="2">
    <source>
        <dbReference type="PROSITE-ProRule" id="PRU00358"/>
    </source>
</evidence>
<dbReference type="GO" id="GO:0061630">
    <property type="term" value="F:ubiquitin protein ligase activity"/>
    <property type="evidence" value="ECO:0007669"/>
    <property type="project" value="TreeGrafter"/>
</dbReference>
<sequence length="185" mass="20240">MTTSNGRVYGHIEGYPVGTVFPSKEALGKAGVHVQRQAGIHGDPNANGGAFSICLSEGYEDNVDNGNTITYVGSGGQDPNGDQSENQSFEHPPNKSLLISSETKRPVRVVRGKNKDNYYSPKSGYRYDGLYVVDDASMKVGKRGFKMCTFLLRRIEEEGVGPVPTRRTLDVQKLLKISRANKRAT</sequence>
<dbReference type="EMBL" id="KN825008">
    <property type="protein sequence ID" value="KIK96029.1"/>
    <property type="molecule type" value="Genomic_DNA"/>
</dbReference>
<dbReference type="Pfam" id="PF02182">
    <property type="entry name" value="SAD_SRA"/>
    <property type="match status" value="1"/>
</dbReference>
<keyword evidence="6" id="KW-1185">Reference proteome</keyword>
<evidence type="ECO:0000259" key="4">
    <source>
        <dbReference type="PROSITE" id="PS51015"/>
    </source>
</evidence>
<dbReference type="GO" id="GO:0044027">
    <property type="term" value="P:negative regulation of gene expression via chromosomal CpG island methylation"/>
    <property type="evidence" value="ECO:0007669"/>
    <property type="project" value="TreeGrafter"/>
</dbReference>
<dbReference type="InterPro" id="IPR045134">
    <property type="entry name" value="UHRF1/2-like"/>
</dbReference>
<dbReference type="AlphaFoldDB" id="A0A0D0E4E5"/>
<dbReference type="InParanoid" id="A0A0D0E4E5"/>
<feature type="compositionally biased region" description="Polar residues" evidence="3">
    <location>
        <begin position="80"/>
        <end position="89"/>
    </location>
</feature>
<protein>
    <recommendedName>
        <fullName evidence="4">YDG domain-containing protein</fullName>
    </recommendedName>
</protein>
<dbReference type="PANTHER" id="PTHR14140">
    <property type="entry name" value="E3 UBIQUITIN-PROTEIN LIGASE UHRF-RELATED"/>
    <property type="match status" value="1"/>
</dbReference>
<evidence type="ECO:0000313" key="6">
    <source>
        <dbReference type="Proteomes" id="UP000054538"/>
    </source>
</evidence>
<dbReference type="SMART" id="SM00466">
    <property type="entry name" value="SRA"/>
    <property type="match status" value="1"/>
</dbReference>
<reference evidence="6" key="2">
    <citation type="submission" date="2015-01" db="EMBL/GenBank/DDBJ databases">
        <title>Evolutionary Origins and Diversification of the Mycorrhizal Mutualists.</title>
        <authorList>
            <consortium name="DOE Joint Genome Institute"/>
            <consortium name="Mycorrhizal Genomics Consortium"/>
            <person name="Kohler A."/>
            <person name="Kuo A."/>
            <person name="Nagy L.G."/>
            <person name="Floudas D."/>
            <person name="Copeland A."/>
            <person name="Barry K.W."/>
            <person name="Cichocki N."/>
            <person name="Veneault-Fourrey C."/>
            <person name="LaButti K."/>
            <person name="Lindquist E.A."/>
            <person name="Lipzen A."/>
            <person name="Lundell T."/>
            <person name="Morin E."/>
            <person name="Murat C."/>
            <person name="Riley R."/>
            <person name="Ohm R."/>
            <person name="Sun H."/>
            <person name="Tunlid A."/>
            <person name="Henrissat B."/>
            <person name="Grigoriev I.V."/>
            <person name="Hibbett D.S."/>
            <person name="Martin F."/>
        </authorList>
    </citation>
    <scope>NUCLEOTIDE SEQUENCE [LARGE SCALE GENOMIC DNA]</scope>
    <source>
        <strain evidence="6">Ve08.2h10</strain>
    </source>
</reference>
<dbReference type="Proteomes" id="UP000054538">
    <property type="component" value="Unassembled WGS sequence"/>
</dbReference>
<proteinExistence type="predicted"/>
<feature type="domain" description="YDG" evidence="4">
    <location>
        <begin position="10"/>
        <end position="154"/>
    </location>
</feature>
<dbReference type="HOGENOM" id="CLU_090083_2_0_1"/>
<dbReference type="OrthoDB" id="2270193at2759"/>
<gene>
    <name evidence="5" type="ORF">PAXRUDRAFT_339762</name>
</gene>
<dbReference type="InterPro" id="IPR003105">
    <property type="entry name" value="SRA_YDG"/>
</dbReference>
<dbReference type="SUPFAM" id="SSF88697">
    <property type="entry name" value="PUA domain-like"/>
    <property type="match status" value="1"/>
</dbReference>
<evidence type="ECO:0000256" key="1">
    <source>
        <dbReference type="ARBA" id="ARBA00023242"/>
    </source>
</evidence>
<dbReference type="STRING" id="930991.A0A0D0E4E5"/>
<evidence type="ECO:0000313" key="5">
    <source>
        <dbReference type="EMBL" id="KIK96029.1"/>
    </source>
</evidence>
<evidence type="ECO:0000256" key="3">
    <source>
        <dbReference type="SAM" id="MobiDB-lite"/>
    </source>
</evidence>
<reference evidence="5 6" key="1">
    <citation type="submission" date="2014-04" db="EMBL/GenBank/DDBJ databases">
        <authorList>
            <consortium name="DOE Joint Genome Institute"/>
            <person name="Kuo A."/>
            <person name="Kohler A."/>
            <person name="Jargeat P."/>
            <person name="Nagy L.G."/>
            <person name="Floudas D."/>
            <person name="Copeland A."/>
            <person name="Barry K.W."/>
            <person name="Cichocki N."/>
            <person name="Veneault-Fourrey C."/>
            <person name="LaButti K."/>
            <person name="Lindquist E.A."/>
            <person name="Lipzen A."/>
            <person name="Lundell T."/>
            <person name="Morin E."/>
            <person name="Murat C."/>
            <person name="Sun H."/>
            <person name="Tunlid A."/>
            <person name="Henrissat B."/>
            <person name="Grigoriev I.V."/>
            <person name="Hibbett D.S."/>
            <person name="Martin F."/>
            <person name="Nordberg H.P."/>
            <person name="Cantor M.N."/>
            <person name="Hua S.X."/>
        </authorList>
    </citation>
    <scope>NUCLEOTIDE SEQUENCE [LARGE SCALE GENOMIC DNA]</scope>
    <source>
        <strain evidence="5 6">Ve08.2h10</strain>
    </source>
</reference>
<dbReference type="PROSITE" id="PS51015">
    <property type="entry name" value="YDG"/>
    <property type="match status" value="1"/>
</dbReference>
<organism evidence="5 6">
    <name type="scientific">Paxillus rubicundulus Ve08.2h10</name>
    <dbReference type="NCBI Taxonomy" id="930991"/>
    <lineage>
        <taxon>Eukaryota</taxon>
        <taxon>Fungi</taxon>
        <taxon>Dikarya</taxon>
        <taxon>Basidiomycota</taxon>
        <taxon>Agaricomycotina</taxon>
        <taxon>Agaricomycetes</taxon>
        <taxon>Agaricomycetidae</taxon>
        <taxon>Boletales</taxon>
        <taxon>Paxilineae</taxon>
        <taxon>Paxillaceae</taxon>
        <taxon>Paxillus</taxon>
    </lineage>
</organism>